<feature type="transmembrane region" description="Helical" evidence="1">
    <location>
        <begin position="227"/>
        <end position="247"/>
    </location>
</feature>
<keyword evidence="1" id="KW-1133">Transmembrane helix</keyword>
<feature type="transmembrane region" description="Helical" evidence="1">
    <location>
        <begin position="127"/>
        <end position="150"/>
    </location>
</feature>
<reference evidence="2 3" key="1">
    <citation type="submission" date="2024-04" db="EMBL/GenBank/DDBJ databases">
        <authorList>
            <consortium name="Genoscope - CEA"/>
            <person name="William W."/>
        </authorList>
    </citation>
    <scope>NUCLEOTIDE SEQUENCE [LARGE SCALE GENOMIC DNA]</scope>
</reference>
<gene>
    <name evidence="2" type="ORF">GSLYS_00015277001</name>
</gene>
<proteinExistence type="predicted"/>
<protein>
    <recommendedName>
        <fullName evidence="4">G-protein coupled receptors family 1 profile domain-containing protein</fullName>
    </recommendedName>
</protein>
<keyword evidence="1" id="KW-0472">Membrane</keyword>
<organism evidence="2 3">
    <name type="scientific">Lymnaea stagnalis</name>
    <name type="common">Great pond snail</name>
    <name type="synonym">Helix stagnalis</name>
    <dbReference type="NCBI Taxonomy" id="6523"/>
    <lineage>
        <taxon>Eukaryota</taxon>
        <taxon>Metazoa</taxon>
        <taxon>Spiralia</taxon>
        <taxon>Lophotrochozoa</taxon>
        <taxon>Mollusca</taxon>
        <taxon>Gastropoda</taxon>
        <taxon>Heterobranchia</taxon>
        <taxon>Euthyneura</taxon>
        <taxon>Panpulmonata</taxon>
        <taxon>Hygrophila</taxon>
        <taxon>Lymnaeoidea</taxon>
        <taxon>Lymnaeidae</taxon>
        <taxon>Lymnaea</taxon>
    </lineage>
</organism>
<dbReference type="AlphaFoldDB" id="A0AAV2I638"/>
<feature type="transmembrane region" description="Helical" evidence="1">
    <location>
        <begin position="6"/>
        <end position="23"/>
    </location>
</feature>
<keyword evidence="1" id="KW-0812">Transmembrane</keyword>
<evidence type="ECO:0000313" key="3">
    <source>
        <dbReference type="Proteomes" id="UP001497497"/>
    </source>
</evidence>
<dbReference type="Proteomes" id="UP001497497">
    <property type="component" value="Unassembled WGS sequence"/>
</dbReference>
<comment type="caution">
    <text evidence="2">The sequence shown here is derived from an EMBL/GenBank/DDBJ whole genome shotgun (WGS) entry which is preliminary data.</text>
</comment>
<evidence type="ECO:0000313" key="2">
    <source>
        <dbReference type="EMBL" id="CAL1541671.1"/>
    </source>
</evidence>
<evidence type="ECO:0008006" key="4">
    <source>
        <dbReference type="Google" id="ProtNLM"/>
    </source>
</evidence>
<feature type="transmembrane region" description="Helical" evidence="1">
    <location>
        <begin position="253"/>
        <end position="281"/>
    </location>
</feature>
<evidence type="ECO:0000256" key="1">
    <source>
        <dbReference type="SAM" id="Phobius"/>
    </source>
</evidence>
<dbReference type="EMBL" id="CAXITT010000446">
    <property type="protein sequence ID" value="CAL1541671.1"/>
    <property type="molecule type" value="Genomic_DNA"/>
</dbReference>
<accession>A0AAV2I638</accession>
<feature type="transmembrane region" description="Helical" evidence="1">
    <location>
        <begin position="179"/>
        <end position="196"/>
    </location>
</feature>
<dbReference type="Gene3D" id="1.20.1070.10">
    <property type="entry name" value="Rhodopsin 7-helix transmembrane proteins"/>
    <property type="match status" value="1"/>
</dbReference>
<keyword evidence="3" id="KW-1185">Reference proteome</keyword>
<sequence length="312" mass="35509">MDCIMLPLGLALNAWMLLAIVTSPDMRRRMRNKLIASFCIQHLLESLIQLPMNIDGISRFLNGQSVSCHHISAIFHTYLMQDFISNWTLVIFVAVYMAHVCDYRPQARLPAALPACRAAFAILNKPVVASSALLASPWILACLIFPPLIFSQSMVKLVSYGDCYVETYRGYFIFKSLDNAIPLLLALGLLVTAAVFRRRRLSGGIAVRGAQVELIERGPDVDSWHPYAAAVSVVGVCEVGFTLSFWWSTILDVWIKLTIDVVFIIINWTKVIMMFFPWLLFPDVRDRIKTWRPWRRERGRPDLTLVFTKEQA</sequence>
<name>A0AAV2I638_LYMST</name>